<feature type="transmembrane region" description="Helical" evidence="5">
    <location>
        <begin position="66"/>
        <end position="85"/>
    </location>
</feature>
<comment type="subcellular location">
    <subcellularLocation>
        <location evidence="1">Endomembrane system</location>
        <topology evidence="1">Multi-pass membrane protein</topology>
    </subcellularLocation>
</comment>
<dbReference type="GO" id="GO:0012505">
    <property type="term" value="C:endomembrane system"/>
    <property type="evidence" value="ECO:0007669"/>
    <property type="project" value="UniProtKB-SubCell"/>
</dbReference>
<dbReference type="AlphaFoldDB" id="A0A653E1D5"/>
<organism evidence="7">
    <name type="scientific">Pseudomonas marincola</name>
    <dbReference type="NCBI Taxonomy" id="437900"/>
    <lineage>
        <taxon>Bacteria</taxon>
        <taxon>Pseudomonadati</taxon>
        <taxon>Pseudomonadota</taxon>
        <taxon>Gammaproteobacteria</taxon>
        <taxon>Pseudomonadales</taxon>
        <taxon>Pseudomonadaceae</taxon>
        <taxon>Pseudomonas</taxon>
    </lineage>
</organism>
<sequence length="130" mass="15020">MSNVLQRVRGWANALKRQVMMLWFSYRHPQTPWLPKVVAIIVVAYALSPIDLIPDFIPILGYLDDVILLPLGIWIVIKLMPAAVLEECRQLTLAWEKTQQPRPVSRVAAIVIILLWLALLAGLWKFYTRY</sequence>
<dbReference type="InterPro" id="IPR010652">
    <property type="entry name" value="DUF1232"/>
</dbReference>
<evidence type="ECO:0000256" key="3">
    <source>
        <dbReference type="ARBA" id="ARBA00022989"/>
    </source>
</evidence>
<dbReference type="EMBL" id="LR215729">
    <property type="protein sequence ID" value="VEV96467.1"/>
    <property type="molecule type" value="Genomic_DNA"/>
</dbReference>
<dbReference type="RefSeq" id="WP_069899909.1">
    <property type="nucleotide sequence ID" value="NZ_JBALWF010000006.1"/>
</dbReference>
<accession>A0A653E1D5</accession>
<keyword evidence="4 5" id="KW-0472">Membrane</keyword>
<evidence type="ECO:0000256" key="5">
    <source>
        <dbReference type="SAM" id="Phobius"/>
    </source>
</evidence>
<reference evidence="7" key="1">
    <citation type="submission" date="2019-02" db="EMBL/GenBank/DDBJ databases">
        <authorList>
            <consortium name="Genoscope - CEA"/>
            <person name="William W."/>
        </authorList>
    </citation>
    <scope>NUCLEOTIDE SEQUENCE [LARGE SCALE GENOMIC DNA]</scope>
    <source>
        <strain evidence="7">YSy11</strain>
    </source>
</reference>
<evidence type="ECO:0000259" key="6">
    <source>
        <dbReference type="Pfam" id="PF06803"/>
    </source>
</evidence>
<evidence type="ECO:0000256" key="1">
    <source>
        <dbReference type="ARBA" id="ARBA00004127"/>
    </source>
</evidence>
<name>A0A653E1D5_9PSED</name>
<evidence type="ECO:0000256" key="2">
    <source>
        <dbReference type="ARBA" id="ARBA00022692"/>
    </source>
</evidence>
<keyword evidence="2 5" id="KW-0812">Transmembrane</keyword>
<feature type="transmembrane region" description="Helical" evidence="5">
    <location>
        <begin position="106"/>
        <end position="127"/>
    </location>
</feature>
<feature type="transmembrane region" description="Helical" evidence="5">
    <location>
        <begin position="33"/>
        <end position="54"/>
    </location>
</feature>
<dbReference type="Pfam" id="PF06803">
    <property type="entry name" value="DUF1232"/>
    <property type="match status" value="1"/>
</dbReference>
<gene>
    <name evidence="7" type="ORF">PMYSY11_1420</name>
</gene>
<proteinExistence type="predicted"/>
<evidence type="ECO:0000313" key="7">
    <source>
        <dbReference type="EMBL" id="VEV96467.1"/>
    </source>
</evidence>
<protein>
    <recommendedName>
        <fullName evidence="6">DUF1232 domain-containing protein</fullName>
    </recommendedName>
</protein>
<keyword evidence="3 5" id="KW-1133">Transmembrane helix</keyword>
<feature type="domain" description="DUF1232" evidence="6">
    <location>
        <begin position="36"/>
        <end position="71"/>
    </location>
</feature>
<evidence type="ECO:0000256" key="4">
    <source>
        <dbReference type="ARBA" id="ARBA00023136"/>
    </source>
</evidence>